<feature type="signal peptide" evidence="1">
    <location>
        <begin position="1"/>
        <end position="19"/>
    </location>
</feature>
<dbReference type="GO" id="GO:0004180">
    <property type="term" value="F:carboxypeptidase activity"/>
    <property type="evidence" value="ECO:0007669"/>
    <property type="project" value="UniProtKB-KW"/>
</dbReference>
<proteinExistence type="predicted"/>
<dbReference type="RefSeq" id="WP_148908336.1">
    <property type="nucleotide sequence ID" value="NZ_VNHX01000007.1"/>
</dbReference>
<dbReference type="EMBL" id="VNHX01000007">
    <property type="protein sequence ID" value="TYP96215.1"/>
    <property type="molecule type" value="Genomic_DNA"/>
</dbReference>
<sequence>MKGLHLLLLLLTMGRTSFAQDLKGTIKDKYSGIYLPGVAVSGTSRTAYSDIYGRFILPDVSPGDTITFSLVGYRAHKEFIHGIHAGHLDVYMEQTSILLDAVEVVASRNYTMDSLKLRQEFAEAFNYRKPGFKGVFVPKDYSGAPRPYYQANSSTASLISIDVLSVVSLLGKRQSPQSRLQKVLLKEEDERYVDNMFSKPTVQRLTGLEGESLQTFMQLYRPSADSVRRMSEYDVILYIKNSYNEYLNRRR</sequence>
<evidence type="ECO:0000313" key="3">
    <source>
        <dbReference type="Proteomes" id="UP000325105"/>
    </source>
</evidence>
<accession>A0A5S5DKM1</accession>
<keyword evidence="2" id="KW-0378">Hydrolase</keyword>
<keyword evidence="3" id="KW-1185">Reference proteome</keyword>
<organism evidence="2 3">
    <name type="scientific">Sphingobacterium allocomposti</name>
    <dbReference type="NCBI Taxonomy" id="415956"/>
    <lineage>
        <taxon>Bacteria</taxon>
        <taxon>Pseudomonadati</taxon>
        <taxon>Bacteroidota</taxon>
        <taxon>Sphingobacteriia</taxon>
        <taxon>Sphingobacteriales</taxon>
        <taxon>Sphingobacteriaceae</taxon>
        <taxon>Sphingobacterium</taxon>
    </lineage>
</organism>
<name>A0A5S5DKM1_9SPHI</name>
<dbReference type="SUPFAM" id="SSF49464">
    <property type="entry name" value="Carboxypeptidase regulatory domain-like"/>
    <property type="match status" value="1"/>
</dbReference>
<keyword evidence="2" id="KW-0645">Protease</keyword>
<protein>
    <submittedName>
        <fullName evidence="2">Carboxypeptidase-like protein</fullName>
    </submittedName>
</protein>
<dbReference type="InterPro" id="IPR008969">
    <property type="entry name" value="CarboxyPept-like_regulatory"/>
</dbReference>
<dbReference type="OrthoDB" id="714262at2"/>
<gene>
    <name evidence="2" type="ORF">BC792_107114</name>
</gene>
<keyword evidence="2" id="KW-0121">Carboxypeptidase</keyword>
<comment type="caution">
    <text evidence="2">The sequence shown here is derived from an EMBL/GenBank/DDBJ whole genome shotgun (WGS) entry which is preliminary data.</text>
</comment>
<dbReference type="AlphaFoldDB" id="A0A5S5DKM1"/>
<keyword evidence="1" id="KW-0732">Signal</keyword>
<feature type="chain" id="PRO_5024370136" evidence="1">
    <location>
        <begin position="20"/>
        <end position="251"/>
    </location>
</feature>
<evidence type="ECO:0000256" key="1">
    <source>
        <dbReference type="SAM" id="SignalP"/>
    </source>
</evidence>
<evidence type="ECO:0000313" key="2">
    <source>
        <dbReference type="EMBL" id="TYP96215.1"/>
    </source>
</evidence>
<reference evidence="2 3" key="1">
    <citation type="submission" date="2019-07" db="EMBL/GenBank/DDBJ databases">
        <title>Genomic Encyclopedia of Archaeal and Bacterial Type Strains, Phase II (KMG-II): from individual species to whole genera.</title>
        <authorList>
            <person name="Goeker M."/>
        </authorList>
    </citation>
    <scope>NUCLEOTIDE SEQUENCE [LARGE SCALE GENOMIC DNA]</scope>
    <source>
        <strain evidence="2 3">DSM 18850</strain>
    </source>
</reference>
<dbReference type="Proteomes" id="UP000325105">
    <property type="component" value="Unassembled WGS sequence"/>
</dbReference>